<dbReference type="Gene3D" id="1.10.260.40">
    <property type="entry name" value="lambda repressor-like DNA-binding domains"/>
    <property type="match status" value="1"/>
</dbReference>
<dbReference type="InterPro" id="IPR001387">
    <property type="entry name" value="Cro/C1-type_HTH"/>
</dbReference>
<organism evidence="2 3">
    <name type="scientific">Polaribacter porphyrae</name>
    <dbReference type="NCBI Taxonomy" id="1137780"/>
    <lineage>
        <taxon>Bacteria</taxon>
        <taxon>Pseudomonadati</taxon>
        <taxon>Bacteroidota</taxon>
        <taxon>Flavobacteriia</taxon>
        <taxon>Flavobacteriales</taxon>
        <taxon>Flavobacteriaceae</taxon>
    </lineage>
</organism>
<dbReference type="SUPFAM" id="SSF47413">
    <property type="entry name" value="lambda repressor-like DNA-binding domains"/>
    <property type="match status" value="1"/>
</dbReference>
<dbReference type="EMBL" id="MSCN01000001">
    <property type="protein sequence ID" value="PQJ80674.1"/>
    <property type="molecule type" value="Genomic_DNA"/>
</dbReference>
<dbReference type="InterPro" id="IPR010982">
    <property type="entry name" value="Lambda_DNA-bd_dom_sf"/>
</dbReference>
<evidence type="ECO:0000259" key="1">
    <source>
        <dbReference type="PROSITE" id="PS50943"/>
    </source>
</evidence>
<sequence>MTNALHLLKSYRERTGVSLQDMATFIGVDTGNLSKVEHGKLDASILILFSYHLILKIPIEKLFKNHYPEIIKNCLRNGLVLKDKLLDEMKAPHIDKRLILVDTIIDRLLELDKNHGR</sequence>
<dbReference type="AlphaFoldDB" id="A0A2S7WSV7"/>
<dbReference type="GO" id="GO:0003677">
    <property type="term" value="F:DNA binding"/>
    <property type="evidence" value="ECO:0007669"/>
    <property type="project" value="InterPro"/>
</dbReference>
<dbReference type="RefSeq" id="WP_105017278.1">
    <property type="nucleotide sequence ID" value="NZ_MSCN01000001.1"/>
</dbReference>
<proteinExistence type="predicted"/>
<keyword evidence="3" id="KW-1185">Reference proteome</keyword>
<accession>A0A2S7WSV7</accession>
<dbReference type="Proteomes" id="UP000238882">
    <property type="component" value="Unassembled WGS sequence"/>
</dbReference>
<feature type="domain" description="HTH cro/C1-type" evidence="1">
    <location>
        <begin position="8"/>
        <end position="62"/>
    </location>
</feature>
<evidence type="ECO:0000313" key="3">
    <source>
        <dbReference type="Proteomes" id="UP000238882"/>
    </source>
</evidence>
<dbReference type="CDD" id="cd00093">
    <property type="entry name" value="HTH_XRE"/>
    <property type="match status" value="1"/>
</dbReference>
<dbReference type="SMART" id="SM00530">
    <property type="entry name" value="HTH_XRE"/>
    <property type="match status" value="1"/>
</dbReference>
<comment type="caution">
    <text evidence="2">The sequence shown here is derived from an EMBL/GenBank/DDBJ whole genome shotgun (WGS) entry which is preliminary data.</text>
</comment>
<dbReference type="PROSITE" id="PS50943">
    <property type="entry name" value="HTH_CROC1"/>
    <property type="match status" value="1"/>
</dbReference>
<gene>
    <name evidence="2" type="ORF">BTO18_16505</name>
</gene>
<protein>
    <recommendedName>
        <fullName evidence="1">HTH cro/C1-type domain-containing protein</fullName>
    </recommendedName>
</protein>
<evidence type="ECO:0000313" key="2">
    <source>
        <dbReference type="EMBL" id="PQJ80674.1"/>
    </source>
</evidence>
<name>A0A2S7WSV7_9FLAO</name>
<reference evidence="2 3" key="1">
    <citation type="submission" date="2016-12" db="EMBL/GenBank/DDBJ databases">
        <title>Trade-off between light-utilization and light-protection in marine flavobacteria.</title>
        <authorList>
            <person name="Kumagai Y."/>
            <person name="Yoshizawa S."/>
            <person name="Kogure K."/>
            <person name="Iwasaki W."/>
        </authorList>
    </citation>
    <scope>NUCLEOTIDE SEQUENCE [LARGE SCALE GENOMIC DNA]</scope>
    <source>
        <strain evidence="2 3">NBRC 108759</strain>
    </source>
</reference>
<dbReference type="OrthoDB" id="1446199at2"/>